<dbReference type="PANTHER" id="PTHR10361:SF28">
    <property type="entry name" value="P3 PROTEIN-RELATED"/>
    <property type="match status" value="1"/>
</dbReference>
<dbReference type="Proteomes" id="UP000230423">
    <property type="component" value="Unassembled WGS sequence"/>
</dbReference>
<proteinExistence type="predicted"/>
<dbReference type="InterPro" id="IPR038770">
    <property type="entry name" value="Na+/solute_symporter_sf"/>
</dbReference>
<protein>
    <recommendedName>
        <fullName evidence="4">Sodium bile acid symporter family protein</fullName>
    </recommendedName>
</protein>
<feature type="transmembrane region" description="Helical" evidence="1">
    <location>
        <begin position="99"/>
        <end position="119"/>
    </location>
</feature>
<evidence type="ECO:0008006" key="4">
    <source>
        <dbReference type="Google" id="ProtNLM"/>
    </source>
</evidence>
<keyword evidence="3" id="KW-1185">Reference proteome</keyword>
<accession>A0A2G9UPN2</accession>
<evidence type="ECO:0000313" key="2">
    <source>
        <dbReference type="EMBL" id="PIO72231.1"/>
    </source>
</evidence>
<feature type="transmembrane region" description="Helical" evidence="1">
    <location>
        <begin position="6"/>
        <end position="26"/>
    </location>
</feature>
<evidence type="ECO:0000313" key="3">
    <source>
        <dbReference type="Proteomes" id="UP000230423"/>
    </source>
</evidence>
<organism evidence="2 3">
    <name type="scientific">Teladorsagia circumcincta</name>
    <name type="common">Brown stomach worm</name>
    <name type="synonym">Ostertagia circumcincta</name>
    <dbReference type="NCBI Taxonomy" id="45464"/>
    <lineage>
        <taxon>Eukaryota</taxon>
        <taxon>Metazoa</taxon>
        <taxon>Ecdysozoa</taxon>
        <taxon>Nematoda</taxon>
        <taxon>Chromadorea</taxon>
        <taxon>Rhabditida</taxon>
        <taxon>Rhabditina</taxon>
        <taxon>Rhabditomorpha</taxon>
        <taxon>Strongyloidea</taxon>
        <taxon>Trichostrongylidae</taxon>
        <taxon>Teladorsagia</taxon>
    </lineage>
</organism>
<dbReference type="PANTHER" id="PTHR10361">
    <property type="entry name" value="SODIUM-BILE ACID COTRANSPORTER"/>
    <property type="match status" value="1"/>
</dbReference>
<evidence type="ECO:0000256" key="1">
    <source>
        <dbReference type="SAM" id="Phobius"/>
    </source>
</evidence>
<dbReference type="EMBL" id="KZ345730">
    <property type="protein sequence ID" value="PIO72231.1"/>
    <property type="molecule type" value="Genomic_DNA"/>
</dbReference>
<name>A0A2G9UPN2_TELCI</name>
<gene>
    <name evidence="2" type="ORF">TELCIR_05850</name>
</gene>
<keyword evidence="1" id="KW-0812">Transmembrane</keyword>
<keyword evidence="1" id="KW-1133">Transmembrane helix</keyword>
<dbReference type="AlphaFoldDB" id="A0A2G9UPN2"/>
<dbReference type="OrthoDB" id="203097at2759"/>
<dbReference type="Gene3D" id="1.20.1530.20">
    <property type="match status" value="1"/>
</dbReference>
<reference evidence="2 3" key="1">
    <citation type="submission" date="2015-09" db="EMBL/GenBank/DDBJ databases">
        <title>Draft genome of the parasitic nematode Teladorsagia circumcincta isolate WARC Sus (inbred).</title>
        <authorList>
            <person name="Mitreva M."/>
        </authorList>
    </citation>
    <scope>NUCLEOTIDE SEQUENCE [LARGE SCALE GENOMIC DNA]</scope>
    <source>
        <strain evidence="2 3">S</strain>
    </source>
</reference>
<dbReference type="InterPro" id="IPR004710">
    <property type="entry name" value="Bilac:Na_transpt"/>
</dbReference>
<feature type="transmembrane region" description="Helical" evidence="1">
    <location>
        <begin position="65"/>
        <end position="87"/>
    </location>
</feature>
<sequence length="215" mass="24567">MGNVAMPAMGLIALMIPTSMGMIIANYRPQYIPCIHKWIKRVSWAAMIVISLFAIYANYYIFWLITWPIVLCGCALPWLGYLTAFVVASTLRQQFKDALTIAIETGIQNIGIAMLLMVWCLPEPESDIAVTIIFVTAIMTDKPLTYWNVFSHHCKQDLRPILNKYKIETNAGDDDDCSCEEFGWLLQCPDVFDAKQSISNGLQERQLQRHRLRRT</sequence>
<feature type="transmembrane region" description="Helical" evidence="1">
    <location>
        <begin position="38"/>
        <end position="59"/>
    </location>
</feature>
<keyword evidence="1" id="KW-0472">Membrane</keyword>